<evidence type="ECO:0000313" key="3">
    <source>
        <dbReference type="Proteomes" id="UP000309561"/>
    </source>
</evidence>
<dbReference type="EMBL" id="SZPX01000002">
    <property type="protein sequence ID" value="TKI70320.1"/>
    <property type="molecule type" value="Genomic_DNA"/>
</dbReference>
<keyword evidence="1" id="KW-0812">Transmembrane</keyword>
<evidence type="ECO:0000313" key="2">
    <source>
        <dbReference type="EMBL" id="TKI70320.1"/>
    </source>
</evidence>
<dbReference type="SUPFAM" id="SSF47175">
    <property type="entry name" value="Cytochromes"/>
    <property type="match status" value="1"/>
</dbReference>
<evidence type="ECO:0008006" key="4">
    <source>
        <dbReference type="Google" id="ProtNLM"/>
    </source>
</evidence>
<dbReference type="OrthoDB" id="1430833at2"/>
<gene>
    <name evidence="2" type="ORF">FCU45_03285</name>
</gene>
<comment type="caution">
    <text evidence="2">The sequence shown here is derived from an EMBL/GenBank/DDBJ whole genome shotgun (WGS) entry which is preliminary data.</text>
</comment>
<dbReference type="PROSITE" id="PS51257">
    <property type="entry name" value="PROKAR_LIPOPROTEIN"/>
    <property type="match status" value="1"/>
</dbReference>
<protein>
    <recommendedName>
        <fullName evidence="4">Cytochrome c</fullName>
    </recommendedName>
</protein>
<dbReference type="GO" id="GO:0009055">
    <property type="term" value="F:electron transfer activity"/>
    <property type="evidence" value="ECO:0007669"/>
    <property type="project" value="InterPro"/>
</dbReference>
<sequence>MQNRKFYAFGAMICCAIALFLFSGCSLKEQSSKPALKHMIQSEKLRILMRELDLVVYERQKSELERDKMRKRYVFTLADTLKKLSAEIENMPKGDLGSDLTPGDFDDYKRYAKNLNQDANELYLLAQNYEFELLTKKMEDIKTSCNSCHKQFRKNP</sequence>
<keyword evidence="1" id="KW-0472">Membrane</keyword>
<reference evidence="2 3" key="1">
    <citation type="submission" date="2019-04" db="EMBL/GenBank/DDBJ databases">
        <title>Sulfurimonas crateris sp. nov. a facultative anaerobic sulfur-oxidizing chemolithautotrophic bacterium isolated from a terrestrial mud vulcano.</title>
        <authorList>
            <person name="Ratnikova N.M."/>
            <person name="Slobodkin A.I."/>
            <person name="Merkel A.Y."/>
            <person name="Novikov A."/>
            <person name="Bonch-Osmolovskaya E.A."/>
            <person name="Slobodkina G.B."/>
        </authorList>
    </citation>
    <scope>NUCLEOTIDE SEQUENCE [LARGE SCALE GENOMIC DNA]</scope>
    <source>
        <strain evidence="2 3">SN118</strain>
    </source>
</reference>
<dbReference type="InterPro" id="IPR002321">
    <property type="entry name" value="Cyt_c_II"/>
</dbReference>
<dbReference type="Gene3D" id="1.20.120.10">
    <property type="entry name" value="Cytochrome c/b562"/>
    <property type="match status" value="1"/>
</dbReference>
<dbReference type="GO" id="GO:0020037">
    <property type="term" value="F:heme binding"/>
    <property type="evidence" value="ECO:0007669"/>
    <property type="project" value="InterPro"/>
</dbReference>
<dbReference type="Pfam" id="PF01322">
    <property type="entry name" value="Cytochrom_C_2"/>
    <property type="match status" value="1"/>
</dbReference>
<dbReference type="GO" id="GO:0005506">
    <property type="term" value="F:iron ion binding"/>
    <property type="evidence" value="ECO:0007669"/>
    <property type="project" value="InterPro"/>
</dbReference>
<dbReference type="PROSITE" id="PS51009">
    <property type="entry name" value="CYTCII"/>
    <property type="match status" value="1"/>
</dbReference>
<keyword evidence="3" id="KW-1185">Reference proteome</keyword>
<feature type="transmembrane region" description="Helical" evidence="1">
    <location>
        <begin position="6"/>
        <end position="27"/>
    </location>
</feature>
<proteinExistence type="predicted"/>
<dbReference type="InterPro" id="IPR010980">
    <property type="entry name" value="Cyt_c/b562"/>
</dbReference>
<accession>A0A4U2Z9Y4</accession>
<dbReference type="GO" id="GO:0022900">
    <property type="term" value="P:electron transport chain"/>
    <property type="evidence" value="ECO:0007669"/>
    <property type="project" value="InterPro"/>
</dbReference>
<organism evidence="2 3">
    <name type="scientific">Sulfurimonas crateris</name>
    <dbReference type="NCBI Taxonomy" id="2574727"/>
    <lineage>
        <taxon>Bacteria</taxon>
        <taxon>Pseudomonadati</taxon>
        <taxon>Campylobacterota</taxon>
        <taxon>Epsilonproteobacteria</taxon>
        <taxon>Campylobacterales</taxon>
        <taxon>Sulfurimonadaceae</taxon>
        <taxon>Sulfurimonas</taxon>
    </lineage>
</organism>
<dbReference type="Proteomes" id="UP000309561">
    <property type="component" value="Unassembled WGS sequence"/>
</dbReference>
<dbReference type="AlphaFoldDB" id="A0A4U2Z9Y4"/>
<dbReference type="RefSeq" id="WP_137012249.1">
    <property type="nucleotide sequence ID" value="NZ_SZPX01000002.1"/>
</dbReference>
<name>A0A4U2Z9Y4_9BACT</name>
<keyword evidence="1" id="KW-1133">Transmembrane helix</keyword>
<evidence type="ECO:0000256" key="1">
    <source>
        <dbReference type="SAM" id="Phobius"/>
    </source>
</evidence>